<dbReference type="EMBL" id="JAAAIM010000620">
    <property type="protein sequence ID" value="KAG0285915.1"/>
    <property type="molecule type" value="Genomic_DNA"/>
</dbReference>
<dbReference type="InterPro" id="IPR002938">
    <property type="entry name" value="FAD-bd"/>
</dbReference>
<protein>
    <recommendedName>
        <fullName evidence="5">FAD-binding domain-containing protein</fullName>
    </recommendedName>
</protein>
<gene>
    <name evidence="6" type="ORF">BGZ96_009919</name>
</gene>
<reference evidence="6 7" key="1">
    <citation type="journal article" date="2020" name="Fungal Divers.">
        <title>Resolving the Mortierellaceae phylogeny through synthesis of multi-gene phylogenetics and phylogenomics.</title>
        <authorList>
            <person name="Vandepol N."/>
            <person name="Liber J."/>
            <person name="Desiro A."/>
            <person name="Na H."/>
            <person name="Kennedy M."/>
            <person name="Barry K."/>
            <person name="Grigoriev I.V."/>
            <person name="Miller A.N."/>
            <person name="O'Donnell K."/>
            <person name="Stajich J.E."/>
            <person name="Bonito G."/>
        </authorList>
    </citation>
    <scope>NUCLEOTIDE SEQUENCE [LARGE SCALE GENOMIC DNA]</scope>
    <source>
        <strain evidence="6 7">AD045</strain>
    </source>
</reference>
<evidence type="ECO:0000256" key="2">
    <source>
        <dbReference type="ARBA" id="ARBA00022630"/>
    </source>
</evidence>
<dbReference type="Proteomes" id="UP001194696">
    <property type="component" value="Unassembled WGS sequence"/>
</dbReference>
<dbReference type="Pfam" id="PF01494">
    <property type="entry name" value="FAD_binding_3"/>
    <property type="match status" value="1"/>
</dbReference>
<keyword evidence="4" id="KW-0560">Oxidoreductase</keyword>
<sequence>MLGALLEKIDIPYIIFERTSLIRPLGSAISIGSPILALFQQLGIYDELVHSSLRYNHIAAHKENMEPYTLQDFTPLEDITGYPQYIIARPVLYDLLLRQIPAHKILLKKKILTISEEDDRVTIYAFDNTAYQGDILVGADGAYSVVRQRLYEKLKKKGWLPKNDDEELPFNCTCLVGQTDYMDPDEFPILKNPCSQVLAVRGTDLPYSYVSKFSRTNKEKNSEWGSHAAKQMCDETRDLRTPIKSDEGGYLKLGDLYDKTPQDRVSKVMLEEKVFETWYHGRTVLLGDGATAAIHDALALTNLLYALPSKTSADIKHIFSEYQSERRPKAHATFKNSRLLSHILRKDHLGKMARMVSTNMPTWMWRIFLSKAFGNRPQAGFLEKVEAKGTGHVFSSSSMEKARVVYQEWKERMQIIHQDAL</sequence>
<dbReference type="PANTHER" id="PTHR47356">
    <property type="entry name" value="FAD-DEPENDENT MONOOXYGENASE ASQG-RELATED"/>
    <property type="match status" value="1"/>
</dbReference>
<comment type="similarity">
    <text evidence="1">Belongs to the paxM FAD-dependent monooxygenase family.</text>
</comment>
<organism evidence="6 7">
    <name type="scientific">Linnemannia gamsii</name>
    <dbReference type="NCBI Taxonomy" id="64522"/>
    <lineage>
        <taxon>Eukaryota</taxon>
        <taxon>Fungi</taxon>
        <taxon>Fungi incertae sedis</taxon>
        <taxon>Mucoromycota</taxon>
        <taxon>Mortierellomycotina</taxon>
        <taxon>Mortierellomycetes</taxon>
        <taxon>Mortierellales</taxon>
        <taxon>Mortierellaceae</taxon>
        <taxon>Linnemannia</taxon>
    </lineage>
</organism>
<proteinExistence type="inferred from homology"/>
<evidence type="ECO:0000256" key="3">
    <source>
        <dbReference type="ARBA" id="ARBA00022827"/>
    </source>
</evidence>
<keyword evidence="2" id="KW-0285">Flavoprotein</keyword>
<evidence type="ECO:0000313" key="7">
    <source>
        <dbReference type="Proteomes" id="UP001194696"/>
    </source>
</evidence>
<dbReference type="PANTHER" id="PTHR47356:SF2">
    <property type="entry name" value="FAD-BINDING DOMAIN-CONTAINING PROTEIN-RELATED"/>
    <property type="match status" value="1"/>
</dbReference>
<keyword evidence="3" id="KW-0274">FAD</keyword>
<evidence type="ECO:0000256" key="1">
    <source>
        <dbReference type="ARBA" id="ARBA00007992"/>
    </source>
</evidence>
<comment type="caution">
    <text evidence="6">The sequence shown here is derived from an EMBL/GenBank/DDBJ whole genome shotgun (WGS) entry which is preliminary data.</text>
</comment>
<name>A0ABQ7JX79_9FUNG</name>
<dbReference type="Gene3D" id="3.50.50.60">
    <property type="entry name" value="FAD/NAD(P)-binding domain"/>
    <property type="match status" value="1"/>
</dbReference>
<feature type="domain" description="FAD-binding" evidence="5">
    <location>
        <begin position="1"/>
        <end position="155"/>
    </location>
</feature>
<dbReference type="InterPro" id="IPR050562">
    <property type="entry name" value="FAD_mOase_fung"/>
</dbReference>
<evidence type="ECO:0000256" key="4">
    <source>
        <dbReference type="ARBA" id="ARBA00023002"/>
    </source>
</evidence>
<evidence type="ECO:0000259" key="5">
    <source>
        <dbReference type="Pfam" id="PF01494"/>
    </source>
</evidence>
<accession>A0ABQ7JX79</accession>
<dbReference type="InterPro" id="IPR036188">
    <property type="entry name" value="FAD/NAD-bd_sf"/>
</dbReference>
<dbReference type="SUPFAM" id="SSF51905">
    <property type="entry name" value="FAD/NAD(P)-binding domain"/>
    <property type="match status" value="1"/>
</dbReference>
<keyword evidence="7" id="KW-1185">Reference proteome</keyword>
<evidence type="ECO:0000313" key="6">
    <source>
        <dbReference type="EMBL" id="KAG0285915.1"/>
    </source>
</evidence>